<feature type="transmembrane region" description="Helical" evidence="24">
    <location>
        <begin position="183"/>
        <end position="204"/>
    </location>
</feature>
<evidence type="ECO:0000256" key="17">
    <source>
        <dbReference type="ARBA" id="ARBA00023157"/>
    </source>
</evidence>
<evidence type="ECO:0000256" key="3">
    <source>
        <dbReference type="ARBA" id="ARBA00004486"/>
    </source>
</evidence>
<dbReference type="GO" id="GO:0005125">
    <property type="term" value="F:cytokine activity"/>
    <property type="evidence" value="ECO:0007669"/>
    <property type="project" value="TreeGrafter"/>
</dbReference>
<keyword evidence="13" id="KW-0130">Cell adhesion</keyword>
<evidence type="ECO:0000256" key="2">
    <source>
        <dbReference type="ARBA" id="ARBA00004251"/>
    </source>
</evidence>
<protein>
    <recommendedName>
        <fullName evidence="7">Kit ligand</fullName>
    </recommendedName>
    <alternativeName>
        <fullName evidence="21">Mast cell growth factor</fullName>
    </alternativeName>
    <alternativeName>
        <fullName evidence="23">Stem cell factor</fullName>
    </alternativeName>
    <alternativeName>
        <fullName evidence="22">c-Kit ligand</fullName>
    </alternativeName>
</protein>
<dbReference type="GO" id="GO:0030175">
    <property type="term" value="C:filopodium"/>
    <property type="evidence" value="ECO:0007669"/>
    <property type="project" value="UniProtKB-SubCell"/>
</dbReference>
<dbReference type="GO" id="GO:0005886">
    <property type="term" value="C:plasma membrane"/>
    <property type="evidence" value="ECO:0007669"/>
    <property type="project" value="UniProtKB-SubCell"/>
</dbReference>
<evidence type="ECO:0000256" key="8">
    <source>
        <dbReference type="ARBA" id="ARBA00022475"/>
    </source>
</evidence>
<accession>A0A8T3CBK4</accession>
<evidence type="ECO:0000256" key="5">
    <source>
        <dbReference type="ARBA" id="ARBA00004613"/>
    </source>
</evidence>
<keyword evidence="14 24" id="KW-1133">Transmembrane helix</keyword>
<evidence type="ECO:0000256" key="10">
    <source>
        <dbReference type="ARBA" id="ARBA00022525"/>
    </source>
</evidence>
<evidence type="ECO:0000256" key="12">
    <source>
        <dbReference type="ARBA" id="ARBA00022729"/>
    </source>
</evidence>
<keyword evidence="27" id="KW-1185">Reference proteome</keyword>
<dbReference type="GO" id="GO:0005856">
    <property type="term" value="C:cytoskeleton"/>
    <property type="evidence" value="ECO:0007669"/>
    <property type="project" value="UniProtKB-SubCell"/>
</dbReference>
<dbReference type="InterPro" id="IPR009079">
    <property type="entry name" value="4_helix_cytokine-like_core"/>
</dbReference>
<dbReference type="PANTHER" id="PTHR11574">
    <property type="entry name" value="KIT LIGAND"/>
    <property type="match status" value="1"/>
</dbReference>
<dbReference type="GO" id="GO:0008284">
    <property type="term" value="P:positive regulation of cell population proliferation"/>
    <property type="evidence" value="ECO:0007669"/>
    <property type="project" value="TreeGrafter"/>
</dbReference>
<evidence type="ECO:0000256" key="24">
    <source>
        <dbReference type="SAM" id="Phobius"/>
    </source>
</evidence>
<dbReference type="PROSITE" id="PS51257">
    <property type="entry name" value="PROKAR_LIPOPROTEIN"/>
    <property type="match status" value="1"/>
</dbReference>
<evidence type="ECO:0000256" key="23">
    <source>
        <dbReference type="ARBA" id="ARBA00033123"/>
    </source>
</evidence>
<evidence type="ECO:0000256" key="6">
    <source>
        <dbReference type="ARBA" id="ARBA00010419"/>
    </source>
</evidence>
<evidence type="ECO:0000256" key="16">
    <source>
        <dbReference type="ARBA" id="ARBA00023136"/>
    </source>
</evidence>
<evidence type="ECO:0000256" key="15">
    <source>
        <dbReference type="ARBA" id="ARBA00023030"/>
    </source>
</evidence>
<evidence type="ECO:0000256" key="18">
    <source>
        <dbReference type="ARBA" id="ARBA00023180"/>
    </source>
</evidence>
<dbReference type="GO" id="GO:0030027">
    <property type="term" value="C:lamellipodium"/>
    <property type="evidence" value="ECO:0007669"/>
    <property type="project" value="UniProtKB-SubCell"/>
</dbReference>
<keyword evidence="18" id="KW-0325">Glycoprotein</keyword>
<keyword evidence="12 25" id="KW-0732">Signal</keyword>
<dbReference type="GO" id="GO:0005576">
    <property type="term" value="C:extracellular region"/>
    <property type="evidence" value="ECO:0007669"/>
    <property type="project" value="UniProtKB-SubCell"/>
</dbReference>
<gene>
    <name evidence="26" type="ORF">AGOR_G00249190</name>
</gene>
<name>A0A8T3CBK4_9TELE</name>
<evidence type="ECO:0000256" key="22">
    <source>
        <dbReference type="ARBA" id="ARBA00032898"/>
    </source>
</evidence>
<dbReference type="AlphaFoldDB" id="A0A8T3CBK4"/>
<keyword evidence="11 24" id="KW-0812">Transmembrane</keyword>
<evidence type="ECO:0000256" key="19">
    <source>
        <dbReference type="ARBA" id="ARBA00023212"/>
    </source>
</evidence>
<dbReference type="Proteomes" id="UP000829720">
    <property type="component" value="Unassembled WGS sequence"/>
</dbReference>
<keyword evidence="19" id="KW-0206">Cytoskeleton</keyword>
<evidence type="ECO:0000313" key="27">
    <source>
        <dbReference type="Proteomes" id="UP000829720"/>
    </source>
</evidence>
<proteinExistence type="inferred from homology"/>
<dbReference type="SUPFAM" id="SSF47266">
    <property type="entry name" value="4-helical cytokines"/>
    <property type="match status" value="1"/>
</dbReference>
<dbReference type="GO" id="GO:0007155">
    <property type="term" value="P:cell adhesion"/>
    <property type="evidence" value="ECO:0007669"/>
    <property type="project" value="UniProtKB-KW"/>
</dbReference>
<comment type="subcellular location">
    <subcellularLocation>
        <location evidence="2">Cell membrane</location>
        <topology evidence="2">Single-pass type I membrane protein</topology>
    </subcellularLocation>
    <subcellularLocation>
        <location evidence="3">Cell projection</location>
        <location evidence="3">Filopodium</location>
    </subcellularLocation>
    <subcellularLocation>
        <location evidence="4">Cell projection</location>
        <location evidence="4">Lamellipodium</location>
    </subcellularLocation>
    <subcellularLocation>
        <location evidence="1">Cytoplasm</location>
        <location evidence="1">Cytoskeleton</location>
    </subcellularLocation>
    <subcellularLocation>
        <location evidence="5">Secreted</location>
    </subcellularLocation>
</comment>
<keyword evidence="9" id="KW-0963">Cytoplasm</keyword>
<keyword evidence="17" id="KW-1015">Disulfide bond</keyword>
<feature type="signal peptide" evidence="25">
    <location>
        <begin position="1"/>
        <end position="23"/>
    </location>
</feature>
<evidence type="ECO:0000256" key="21">
    <source>
        <dbReference type="ARBA" id="ARBA00030364"/>
    </source>
</evidence>
<evidence type="ECO:0000256" key="11">
    <source>
        <dbReference type="ARBA" id="ARBA00022692"/>
    </source>
</evidence>
<evidence type="ECO:0000256" key="9">
    <source>
        <dbReference type="ARBA" id="ARBA00022490"/>
    </source>
</evidence>
<evidence type="ECO:0000313" key="26">
    <source>
        <dbReference type="EMBL" id="KAI1882293.1"/>
    </source>
</evidence>
<keyword evidence="15" id="KW-0339">Growth factor</keyword>
<keyword evidence="10" id="KW-0964">Secreted</keyword>
<evidence type="ECO:0000256" key="13">
    <source>
        <dbReference type="ARBA" id="ARBA00022889"/>
    </source>
</evidence>
<keyword evidence="16 24" id="KW-0472">Membrane</keyword>
<dbReference type="OrthoDB" id="8445223at2759"/>
<dbReference type="Gene3D" id="1.20.1250.10">
    <property type="match status" value="1"/>
</dbReference>
<dbReference type="InterPro" id="IPR003452">
    <property type="entry name" value="SCF"/>
</dbReference>
<comment type="similarity">
    <text evidence="6">Belongs to the SCF family.</text>
</comment>
<dbReference type="GO" id="GO:0005173">
    <property type="term" value="F:stem cell factor receptor binding"/>
    <property type="evidence" value="ECO:0007669"/>
    <property type="project" value="InterPro"/>
</dbReference>
<evidence type="ECO:0000256" key="1">
    <source>
        <dbReference type="ARBA" id="ARBA00004245"/>
    </source>
</evidence>
<keyword evidence="8" id="KW-1003">Cell membrane</keyword>
<evidence type="ECO:0000256" key="7">
    <source>
        <dbReference type="ARBA" id="ARBA00017304"/>
    </source>
</evidence>
<evidence type="ECO:0000256" key="14">
    <source>
        <dbReference type="ARBA" id="ARBA00022989"/>
    </source>
</evidence>
<evidence type="ECO:0000256" key="4">
    <source>
        <dbReference type="ARBA" id="ARBA00004510"/>
    </source>
</evidence>
<dbReference type="EMBL" id="JAERUA010000025">
    <property type="protein sequence ID" value="KAI1882293.1"/>
    <property type="molecule type" value="Genomic_DNA"/>
</dbReference>
<dbReference type="PANTHER" id="PTHR11574:SF0">
    <property type="entry name" value="KIT LIGAND"/>
    <property type="match status" value="1"/>
</dbReference>
<comment type="caution">
    <text evidence="26">The sequence shown here is derived from an EMBL/GenBank/DDBJ whole genome shotgun (WGS) entry which is preliminary data.</text>
</comment>
<evidence type="ECO:0000256" key="25">
    <source>
        <dbReference type="SAM" id="SignalP"/>
    </source>
</evidence>
<dbReference type="GO" id="GO:0008083">
    <property type="term" value="F:growth factor activity"/>
    <property type="evidence" value="ECO:0007669"/>
    <property type="project" value="UniProtKB-KW"/>
</dbReference>
<dbReference type="Pfam" id="PF02404">
    <property type="entry name" value="SCF"/>
    <property type="match status" value="1"/>
</dbReference>
<feature type="chain" id="PRO_5035790521" description="Kit ligand" evidence="25">
    <location>
        <begin position="24"/>
        <end position="251"/>
    </location>
</feature>
<reference evidence="26" key="1">
    <citation type="submission" date="2021-01" db="EMBL/GenBank/DDBJ databases">
        <authorList>
            <person name="Zahm M."/>
            <person name="Roques C."/>
            <person name="Cabau C."/>
            <person name="Klopp C."/>
            <person name="Donnadieu C."/>
            <person name="Jouanno E."/>
            <person name="Lampietro C."/>
            <person name="Louis A."/>
            <person name="Herpin A."/>
            <person name="Echchiki A."/>
            <person name="Berthelot C."/>
            <person name="Parey E."/>
            <person name="Roest-Crollius H."/>
            <person name="Braasch I."/>
            <person name="Postlethwait J."/>
            <person name="Bobe J."/>
            <person name="Montfort J."/>
            <person name="Bouchez O."/>
            <person name="Begum T."/>
            <person name="Mejri S."/>
            <person name="Adams A."/>
            <person name="Chen W.-J."/>
            <person name="Guiguen Y."/>
        </authorList>
    </citation>
    <scope>NUCLEOTIDE SEQUENCE</scope>
    <source>
        <tissue evidence="26">Blood</tissue>
    </source>
</reference>
<keyword evidence="20" id="KW-0966">Cell projection</keyword>
<organism evidence="26 27">
    <name type="scientific">Albula goreensis</name>
    <dbReference type="NCBI Taxonomy" id="1534307"/>
    <lineage>
        <taxon>Eukaryota</taxon>
        <taxon>Metazoa</taxon>
        <taxon>Chordata</taxon>
        <taxon>Craniata</taxon>
        <taxon>Vertebrata</taxon>
        <taxon>Euteleostomi</taxon>
        <taxon>Actinopterygii</taxon>
        <taxon>Neopterygii</taxon>
        <taxon>Teleostei</taxon>
        <taxon>Albuliformes</taxon>
        <taxon>Albulidae</taxon>
        <taxon>Albula</taxon>
    </lineage>
</organism>
<sequence length="251" mass="29029">MKKAKIWIRACVCILLYTTFAACSHGTGNQRVHDDKISLLKQNIPEDYKITVHFIPEHVSGMCWVQLNIIHVVERLKKLENMFGNNSSNRKNISVIVHMLQEERIKYRTLGCTDNEMGQLMEDFECHYKDETWQTKQYFDFVILPTTEGPVTSSTKVAGCVTTPECSSAKRAEQQHQQLPENWLIYCLLSLLIISMVTNAYLVWKVKGRRRTTRERNPESGDVFASVEEPPLDNEILEEKNRLNTIETSTF</sequence>
<evidence type="ECO:0000256" key="20">
    <source>
        <dbReference type="ARBA" id="ARBA00023273"/>
    </source>
</evidence>